<protein>
    <recommendedName>
        <fullName evidence="1">endopeptidase La</fullName>
        <ecNumber evidence="1">3.4.21.53</ecNumber>
    </recommendedName>
</protein>
<comment type="catalytic activity">
    <reaction evidence="1">
        <text>Hydrolysis of proteins in presence of ATP.</text>
        <dbReference type="EC" id="3.4.21.53"/>
    </reaction>
</comment>
<feature type="domain" description="PDZ" evidence="3">
    <location>
        <begin position="126"/>
        <end position="183"/>
    </location>
</feature>
<dbReference type="SMART" id="SM00228">
    <property type="entry name" value="PDZ"/>
    <property type="match status" value="1"/>
</dbReference>
<dbReference type="Gene3D" id="2.30.42.10">
    <property type="match status" value="1"/>
</dbReference>
<keyword evidence="2" id="KW-0812">Transmembrane</keyword>
<feature type="domain" description="Lon proteolytic" evidence="4">
    <location>
        <begin position="228"/>
        <end position="343"/>
    </location>
</feature>
<accession>A0A917LGC6</accession>
<evidence type="ECO:0000256" key="2">
    <source>
        <dbReference type="SAM" id="Phobius"/>
    </source>
</evidence>
<proteinExistence type="inferred from homology"/>
<evidence type="ECO:0000259" key="3">
    <source>
        <dbReference type="PROSITE" id="PS50106"/>
    </source>
</evidence>
<comment type="caution">
    <text evidence="5">The sequence shown here is derived from an EMBL/GenBank/DDBJ whole genome shotgun (WGS) entry which is preliminary data.</text>
</comment>
<dbReference type="PROSITE" id="PS51786">
    <property type="entry name" value="LON_PROTEOLYTIC"/>
    <property type="match status" value="1"/>
</dbReference>
<dbReference type="InterPro" id="IPR020568">
    <property type="entry name" value="Ribosomal_Su5_D2-typ_SF"/>
</dbReference>
<name>A0A917LGC6_9BACI</name>
<dbReference type="InterPro" id="IPR008269">
    <property type="entry name" value="Lon_proteolytic"/>
</dbReference>
<dbReference type="PANTHER" id="PTHR10046">
    <property type="entry name" value="ATP DEPENDENT LON PROTEASE FAMILY MEMBER"/>
    <property type="match status" value="1"/>
</dbReference>
<dbReference type="GO" id="GO:0004176">
    <property type="term" value="F:ATP-dependent peptidase activity"/>
    <property type="evidence" value="ECO:0007669"/>
    <property type="project" value="UniProtKB-UniRule"/>
</dbReference>
<feature type="active site" evidence="1">
    <location>
        <position position="277"/>
    </location>
</feature>
<dbReference type="GO" id="GO:0004252">
    <property type="term" value="F:serine-type endopeptidase activity"/>
    <property type="evidence" value="ECO:0007669"/>
    <property type="project" value="UniProtKB-UniRule"/>
</dbReference>
<dbReference type="EMBL" id="BMJT01000004">
    <property type="protein sequence ID" value="GGG20914.1"/>
    <property type="molecule type" value="Genomic_DNA"/>
</dbReference>
<comment type="similarity">
    <text evidence="1">Belongs to the peptidase S16 family.</text>
</comment>
<dbReference type="AlphaFoldDB" id="A0A917LGC6"/>
<dbReference type="Pfam" id="PF05362">
    <property type="entry name" value="Lon_C"/>
    <property type="match status" value="1"/>
</dbReference>
<evidence type="ECO:0000256" key="1">
    <source>
        <dbReference type="PROSITE-ProRule" id="PRU01122"/>
    </source>
</evidence>
<dbReference type="GO" id="GO:0030163">
    <property type="term" value="P:protein catabolic process"/>
    <property type="evidence" value="ECO:0007669"/>
    <property type="project" value="InterPro"/>
</dbReference>
<dbReference type="EC" id="3.4.21.53" evidence="1"/>
<dbReference type="InterPro" id="IPR027065">
    <property type="entry name" value="Lon_Prtase"/>
</dbReference>
<keyword evidence="6" id="KW-1185">Reference proteome</keyword>
<gene>
    <name evidence="5" type="primary">ylbL</name>
    <name evidence="5" type="ORF">GCM10007425_14200</name>
</gene>
<dbReference type="InterPro" id="IPR014721">
    <property type="entry name" value="Ribsml_uS5_D2-typ_fold_subgr"/>
</dbReference>
<sequence>MKRWLYWAMFFVFLIVINFYRLDSYIMQPGSAYDVSEFIEVKDAKPYEGTLNLMTIAQRQATPVTYAWALMSSTQEILDVGRVRHPDEDEDEYEMRQQKLMQDSQANAIISAFRYLNKPVEEKFKGVYLVQVVKNGAADGKLQAGDQLTAIDRKPITSMDMLQTYLKPKQLGDEVKVTYERDGAEHTTTILLQKIPGDKAQRIGLGVSFMESLEVVTEPDVKVEAGAIGGPSAGLMFTLGIINALSADDITKGYQVAGTGTIDAEGNVGRIGGAKQKVIAADHDGMEIFFALDAPLEPEYKKAFPDAVTNYEEAVATAKKIKTDMKIVPVQTLQDAIDYLAQLPHKK</sequence>
<keyword evidence="2" id="KW-1133">Transmembrane helix</keyword>
<feature type="transmembrane region" description="Helical" evidence="2">
    <location>
        <begin position="6"/>
        <end position="22"/>
    </location>
</feature>
<reference evidence="5" key="1">
    <citation type="journal article" date="2014" name="Int. J. Syst. Evol. Microbiol.">
        <title>Complete genome sequence of Corynebacterium casei LMG S-19264T (=DSM 44701T), isolated from a smear-ripened cheese.</title>
        <authorList>
            <consortium name="US DOE Joint Genome Institute (JGI-PGF)"/>
            <person name="Walter F."/>
            <person name="Albersmeier A."/>
            <person name="Kalinowski J."/>
            <person name="Ruckert C."/>
        </authorList>
    </citation>
    <scope>NUCLEOTIDE SEQUENCE</scope>
    <source>
        <strain evidence="5">CGMCC 1.15760</strain>
    </source>
</reference>
<keyword evidence="1" id="KW-0645">Protease</keyword>
<reference evidence="5" key="2">
    <citation type="submission" date="2020-09" db="EMBL/GenBank/DDBJ databases">
        <authorList>
            <person name="Sun Q."/>
            <person name="Zhou Y."/>
        </authorList>
    </citation>
    <scope>NUCLEOTIDE SEQUENCE</scope>
    <source>
        <strain evidence="5">CGMCC 1.15760</strain>
    </source>
</reference>
<keyword evidence="2" id="KW-0472">Membrane</keyword>
<feature type="active site" evidence="1">
    <location>
        <position position="232"/>
    </location>
</feature>
<organism evidence="5 6">
    <name type="scientific">Lysinibacillus alkalisoli</name>
    <dbReference type="NCBI Taxonomy" id="1911548"/>
    <lineage>
        <taxon>Bacteria</taxon>
        <taxon>Bacillati</taxon>
        <taxon>Bacillota</taxon>
        <taxon>Bacilli</taxon>
        <taxon>Bacillales</taxon>
        <taxon>Bacillaceae</taxon>
        <taxon>Lysinibacillus</taxon>
    </lineage>
</organism>
<evidence type="ECO:0000313" key="5">
    <source>
        <dbReference type="EMBL" id="GGG20914.1"/>
    </source>
</evidence>
<evidence type="ECO:0000313" key="6">
    <source>
        <dbReference type="Proteomes" id="UP000616608"/>
    </source>
</evidence>
<keyword evidence="1" id="KW-0378">Hydrolase</keyword>
<evidence type="ECO:0000259" key="4">
    <source>
        <dbReference type="PROSITE" id="PS51786"/>
    </source>
</evidence>
<keyword evidence="1" id="KW-0720">Serine protease</keyword>
<dbReference type="InterPro" id="IPR001478">
    <property type="entry name" value="PDZ"/>
</dbReference>
<dbReference type="SUPFAM" id="SSF50156">
    <property type="entry name" value="PDZ domain-like"/>
    <property type="match status" value="1"/>
</dbReference>
<dbReference type="GO" id="GO:0006508">
    <property type="term" value="P:proteolysis"/>
    <property type="evidence" value="ECO:0007669"/>
    <property type="project" value="UniProtKB-KW"/>
</dbReference>
<dbReference type="SUPFAM" id="SSF54211">
    <property type="entry name" value="Ribosomal protein S5 domain 2-like"/>
    <property type="match status" value="1"/>
</dbReference>
<dbReference type="Proteomes" id="UP000616608">
    <property type="component" value="Unassembled WGS sequence"/>
</dbReference>
<dbReference type="NCBIfam" id="NF041438">
    <property type="entry name" value="SepM_fam_S16"/>
    <property type="match status" value="1"/>
</dbReference>
<dbReference type="Pfam" id="PF13180">
    <property type="entry name" value="PDZ_2"/>
    <property type="match status" value="1"/>
</dbReference>
<dbReference type="Gene3D" id="3.30.230.10">
    <property type="match status" value="1"/>
</dbReference>
<dbReference type="GO" id="GO:0005524">
    <property type="term" value="F:ATP binding"/>
    <property type="evidence" value="ECO:0007669"/>
    <property type="project" value="InterPro"/>
</dbReference>
<dbReference type="RefSeq" id="WP_188614337.1">
    <property type="nucleotide sequence ID" value="NZ_BMJT01000004.1"/>
</dbReference>
<dbReference type="PROSITE" id="PS50106">
    <property type="entry name" value="PDZ"/>
    <property type="match status" value="1"/>
</dbReference>
<dbReference type="InterPro" id="IPR036034">
    <property type="entry name" value="PDZ_sf"/>
</dbReference>